<organism evidence="1 2">
    <name type="scientific">Puccinia sorghi</name>
    <dbReference type="NCBI Taxonomy" id="27349"/>
    <lineage>
        <taxon>Eukaryota</taxon>
        <taxon>Fungi</taxon>
        <taxon>Dikarya</taxon>
        <taxon>Basidiomycota</taxon>
        <taxon>Pucciniomycotina</taxon>
        <taxon>Pucciniomycetes</taxon>
        <taxon>Pucciniales</taxon>
        <taxon>Pucciniaceae</taxon>
        <taxon>Puccinia</taxon>
    </lineage>
</organism>
<dbReference type="EMBL" id="LAVV01007178">
    <property type="protein sequence ID" value="KNZ56831.1"/>
    <property type="molecule type" value="Genomic_DNA"/>
</dbReference>
<protein>
    <submittedName>
        <fullName evidence="1">Uncharacterized protein</fullName>
    </submittedName>
</protein>
<dbReference type="Proteomes" id="UP000037035">
    <property type="component" value="Unassembled WGS sequence"/>
</dbReference>
<evidence type="ECO:0000313" key="2">
    <source>
        <dbReference type="Proteomes" id="UP000037035"/>
    </source>
</evidence>
<dbReference type="AlphaFoldDB" id="A0A0L6V7T5"/>
<comment type="caution">
    <text evidence="1">The sequence shown here is derived from an EMBL/GenBank/DDBJ whole genome shotgun (WGS) entry which is preliminary data.</text>
</comment>
<accession>A0A0L6V7T5</accession>
<evidence type="ECO:0000313" key="1">
    <source>
        <dbReference type="EMBL" id="KNZ56831.1"/>
    </source>
</evidence>
<proteinExistence type="predicted"/>
<name>A0A0L6V7T5_9BASI</name>
<reference evidence="1 2" key="1">
    <citation type="submission" date="2015-08" db="EMBL/GenBank/DDBJ databases">
        <title>Next Generation Sequencing and Analysis of the Genome of Puccinia sorghi L Schw, the Causal Agent of Maize Common Rust.</title>
        <authorList>
            <person name="Rochi L."/>
            <person name="Burguener G."/>
            <person name="Darino M."/>
            <person name="Turjanski A."/>
            <person name="Kreff E."/>
            <person name="Dieguez M.J."/>
            <person name="Sacco F."/>
        </authorList>
    </citation>
    <scope>NUCLEOTIDE SEQUENCE [LARGE SCALE GENOMIC DNA]</scope>
    <source>
        <strain evidence="1 2">RO10H11247</strain>
    </source>
</reference>
<sequence length="106" mass="12248">MVHWNSIKIVSLRDTAWTQTGPQSTPRHEGNDKCITQKDIDATYYDEKQIAGKVLINQDLSILINKNARKITMLGEESIRKRFLRCFSRRGGPTGLVHTHEWWAIL</sequence>
<dbReference type="VEuPathDB" id="FungiDB:VP01_2307g3"/>
<gene>
    <name evidence="1" type="ORF">VP01_2307g3</name>
</gene>
<keyword evidence="2" id="KW-1185">Reference proteome</keyword>